<gene>
    <name evidence="2" type="ORF">F1003_01555</name>
</gene>
<protein>
    <submittedName>
        <fullName evidence="2">HD domain-containing protein</fullName>
    </submittedName>
</protein>
<evidence type="ECO:0000259" key="1">
    <source>
        <dbReference type="PROSITE" id="PS51831"/>
    </source>
</evidence>
<dbReference type="SMART" id="SM00471">
    <property type="entry name" value="HDc"/>
    <property type="match status" value="1"/>
</dbReference>
<name>A0A7K1G8K1_9FLAO</name>
<feature type="domain" description="HD" evidence="1">
    <location>
        <begin position="71"/>
        <end position="180"/>
    </location>
</feature>
<dbReference type="Proteomes" id="UP000447545">
    <property type="component" value="Unassembled WGS sequence"/>
</dbReference>
<reference evidence="2 3" key="1">
    <citation type="submission" date="2019-11" db="EMBL/GenBank/DDBJ databases">
        <title>Winogradskyella ouciana sp. nov., isolated from the hadal seawater of the Mariana Trench.</title>
        <authorList>
            <person name="Liu R."/>
        </authorList>
    </citation>
    <scope>NUCLEOTIDE SEQUENCE [LARGE SCALE GENOMIC DNA]</scope>
    <source>
        <strain evidence="2 3">ZXX205</strain>
    </source>
</reference>
<dbReference type="PANTHER" id="PTHR11373">
    <property type="entry name" value="DEOXYNUCLEOSIDE TRIPHOSPHATE TRIPHOSPHOHYDROLASE"/>
    <property type="match status" value="1"/>
</dbReference>
<dbReference type="Pfam" id="PF01966">
    <property type="entry name" value="HD"/>
    <property type="match status" value="1"/>
</dbReference>
<dbReference type="InterPro" id="IPR003607">
    <property type="entry name" value="HD/PDEase_dom"/>
</dbReference>
<dbReference type="Pfam" id="PF19276">
    <property type="entry name" value="HD_assoc_2"/>
    <property type="match status" value="1"/>
</dbReference>
<evidence type="ECO:0000313" key="3">
    <source>
        <dbReference type="Proteomes" id="UP000447545"/>
    </source>
</evidence>
<sequence>MFMYICFLISEFFSLKSNNKLKIFNDPIYGFITIPNSLIFDLIQHKYFQRLRRITQMGLSYLVYPGAHHTRFHHALGSMHLMQKAINVLRFKEVTISKDEENGLLIAILLHDIGHGPFSHAMEHSLVNDISHEEISLRFMEELNKEFNGSLTLAISIFKGEYPRKFMCELISSQLDMDRADYLKRDSFYTGVAEGNINSERLITMLNVVEDQLVVEEKGIYSVEKFLVARRFMYWQVYLHKTGLVAEQLLTRILKRAKELVQEGVRLNCSDPLFYFLSSEINFKSFKSETLDVFAKLDDYDIVAAMKEWQYHEDFVLRNLCEMIINRDLLKIKIKKNPIKTSDLIAHSNALMEKYNISKVQADYFVFSGEITNIAYQNKKQHINILLKSGKIKDIVKASDQLNLKALSKPVTKYYMCYPKKKM</sequence>
<dbReference type="PROSITE" id="PS51831">
    <property type="entry name" value="HD"/>
    <property type="match status" value="1"/>
</dbReference>
<proteinExistence type="predicted"/>
<dbReference type="GO" id="GO:0006203">
    <property type="term" value="P:dGTP catabolic process"/>
    <property type="evidence" value="ECO:0007669"/>
    <property type="project" value="TreeGrafter"/>
</dbReference>
<dbReference type="PANTHER" id="PTHR11373:SF4">
    <property type="entry name" value="DEOXYNUCLEOSIDE TRIPHOSPHATE TRIPHOSPHOHYDROLASE SAMHD1"/>
    <property type="match status" value="1"/>
</dbReference>
<dbReference type="InterPro" id="IPR006674">
    <property type="entry name" value="HD_domain"/>
</dbReference>
<accession>A0A7K1G8K1</accession>
<comment type="caution">
    <text evidence="2">The sequence shown here is derived from an EMBL/GenBank/DDBJ whole genome shotgun (WGS) entry which is preliminary data.</text>
</comment>
<keyword evidence="3" id="KW-1185">Reference proteome</keyword>
<dbReference type="AlphaFoldDB" id="A0A7K1G8K1"/>
<organism evidence="2 3">
    <name type="scientific">Winogradskyella ouciana</name>
    <dbReference type="NCBI Taxonomy" id="2608631"/>
    <lineage>
        <taxon>Bacteria</taxon>
        <taxon>Pseudomonadati</taxon>
        <taxon>Bacteroidota</taxon>
        <taxon>Flavobacteriia</taxon>
        <taxon>Flavobacteriales</taxon>
        <taxon>Flavobacteriaceae</taxon>
        <taxon>Winogradskyella</taxon>
    </lineage>
</organism>
<evidence type="ECO:0000313" key="2">
    <source>
        <dbReference type="EMBL" id="MTE25602.1"/>
    </source>
</evidence>
<dbReference type="InterPro" id="IPR045509">
    <property type="entry name" value="HD_assoc_2"/>
</dbReference>
<dbReference type="EMBL" id="WJYA01000002">
    <property type="protein sequence ID" value="MTE25602.1"/>
    <property type="molecule type" value="Genomic_DNA"/>
</dbReference>
<dbReference type="InterPro" id="IPR050135">
    <property type="entry name" value="dGTPase-like"/>
</dbReference>
<dbReference type="CDD" id="cd00077">
    <property type="entry name" value="HDc"/>
    <property type="match status" value="1"/>
</dbReference>
<dbReference type="Gene3D" id="1.10.3210.10">
    <property type="entry name" value="Hypothetical protein af1432"/>
    <property type="match status" value="1"/>
</dbReference>
<dbReference type="SUPFAM" id="SSF109604">
    <property type="entry name" value="HD-domain/PDEase-like"/>
    <property type="match status" value="1"/>
</dbReference>
<dbReference type="GO" id="GO:0008832">
    <property type="term" value="F:dGTPase activity"/>
    <property type="evidence" value="ECO:0007669"/>
    <property type="project" value="TreeGrafter"/>
</dbReference>